<proteinExistence type="predicted"/>
<name>A0A2Z7AQX9_9LAMI</name>
<gene>
    <name evidence="2" type="ORF">F511_30717</name>
</gene>
<protein>
    <submittedName>
        <fullName evidence="2">Uncharacterized protein</fullName>
    </submittedName>
</protein>
<evidence type="ECO:0000313" key="2">
    <source>
        <dbReference type="EMBL" id="KZV23846.1"/>
    </source>
</evidence>
<organism evidence="2 3">
    <name type="scientific">Dorcoceras hygrometricum</name>
    <dbReference type="NCBI Taxonomy" id="472368"/>
    <lineage>
        <taxon>Eukaryota</taxon>
        <taxon>Viridiplantae</taxon>
        <taxon>Streptophyta</taxon>
        <taxon>Embryophyta</taxon>
        <taxon>Tracheophyta</taxon>
        <taxon>Spermatophyta</taxon>
        <taxon>Magnoliopsida</taxon>
        <taxon>eudicotyledons</taxon>
        <taxon>Gunneridae</taxon>
        <taxon>Pentapetalae</taxon>
        <taxon>asterids</taxon>
        <taxon>lamiids</taxon>
        <taxon>Lamiales</taxon>
        <taxon>Gesneriaceae</taxon>
        <taxon>Didymocarpoideae</taxon>
        <taxon>Trichosporeae</taxon>
        <taxon>Loxocarpinae</taxon>
        <taxon>Dorcoceras</taxon>
    </lineage>
</organism>
<dbReference type="EMBL" id="KV013364">
    <property type="protein sequence ID" value="KZV23846.1"/>
    <property type="molecule type" value="Genomic_DNA"/>
</dbReference>
<accession>A0A2Z7AQX9</accession>
<keyword evidence="3" id="KW-1185">Reference proteome</keyword>
<sequence length="378" mass="42289">MEIPVPVKKACSQRPKKVKPLRAIPGGQLRSLYLRTQKEKRLRLLNCDLPMAVRISQRLLGMLMLMIDPAAKDKELLEEFEWPNPVSEHCTEAMRDIDDQVVSLVTQFYEWKMSRTEFGLQCPTSPLLPPRKVLLEDLIYTSCTEPIPQPAAARTPRLHQPSAVTHLFYAFSLLIVMTSLLTSSSLIHLLILLTSSSLSAQAEGELQQEKEIYRRYRDQDGLLMEAPEIFVLADASNAEDLGVTAGSLSFQKTNRLRIAIVLMAPAQESLAPQVDIQTEEKQATEQVAKQRALDQTVEQLARKNLSMVIYSQPSATDATHFYLGAADSPIRSDTFSPPENLITQGTPVSPSSSIQTDLSRMTDAIKEVQSSFGYMRDD</sequence>
<reference evidence="2 3" key="1">
    <citation type="journal article" date="2015" name="Proc. Natl. Acad. Sci. U.S.A.">
        <title>The resurrection genome of Boea hygrometrica: A blueprint for survival of dehydration.</title>
        <authorList>
            <person name="Xiao L."/>
            <person name="Yang G."/>
            <person name="Zhang L."/>
            <person name="Yang X."/>
            <person name="Zhao S."/>
            <person name="Ji Z."/>
            <person name="Zhou Q."/>
            <person name="Hu M."/>
            <person name="Wang Y."/>
            <person name="Chen M."/>
            <person name="Xu Y."/>
            <person name="Jin H."/>
            <person name="Xiao X."/>
            <person name="Hu G."/>
            <person name="Bao F."/>
            <person name="Hu Y."/>
            <person name="Wan P."/>
            <person name="Li L."/>
            <person name="Deng X."/>
            <person name="Kuang T."/>
            <person name="Xiang C."/>
            <person name="Zhu J.K."/>
            <person name="Oliver M.J."/>
            <person name="He Y."/>
        </authorList>
    </citation>
    <scope>NUCLEOTIDE SEQUENCE [LARGE SCALE GENOMIC DNA]</scope>
    <source>
        <strain evidence="3">cv. XS01</strain>
    </source>
</reference>
<evidence type="ECO:0000256" key="1">
    <source>
        <dbReference type="SAM" id="Phobius"/>
    </source>
</evidence>
<feature type="transmembrane region" description="Helical" evidence="1">
    <location>
        <begin position="167"/>
        <end position="193"/>
    </location>
</feature>
<keyword evidence="1" id="KW-0812">Transmembrane</keyword>
<dbReference type="AlphaFoldDB" id="A0A2Z7AQX9"/>
<keyword evidence="1" id="KW-1133">Transmembrane helix</keyword>
<evidence type="ECO:0000313" key="3">
    <source>
        <dbReference type="Proteomes" id="UP000250235"/>
    </source>
</evidence>
<keyword evidence="1" id="KW-0472">Membrane</keyword>
<dbReference type="Proteomes" id="UP000250235">
    <property type="component" value="Unassembled WGS sequence"/>
</dbReference>